<name>V2WGS8_MONRO</name>
<comment type="caution">
    <text evidence="1">The sequence shown here is derived from an EMBL/GenBank/DDBJ whole genome shotgun (WGS) entry which is preliminary data.</text>
</comment>
<dbReference type="Proteomes" id="UP000017559">
    <property type="component" value="Unassembled WGS sequence"/>
</dbReference>
<evidence type="ECO:0000313" key="1">
    <source>
        <dbReference type="EMBL" id="ESK80782.1"/>
    </source>
</evidence>
<protein>
    <submittedName>
        <fullName evidence="1">Uncharacterized protein</fullName>
    </submittedName>
</protein>
<proteinExistence type="predicted"/>
<evidence type="ECO:0000313" key="2">
    <source>
        <dbReference type="Proteomes" id="UP000017559"/>
    </source>
</evidence>
<sequence>MEVLQSHPGLLNLGLSDTFWPIHKIVSALTTHPGADADINNELLCTQCNLANACCETGSGTSTRCQRCTCLQLRCSFGMYFFDAFTVNNQHFVQSLSSLAGLAFQTSAIFDLMVSSLCVRRQISLLCVQEESVKKEQLNVLCTSLGWIARDLGVPDGYKFKVVCPVDLFFASLSNVWVILKGTDFDVTGLKSGSYMIVNNKVVMVDGSEAPHFEGLTVDNEAGLSNSISLLSLIQSSSINIFFVL</sequence>
<dbReference type="EMBL" id="AWSO01002998">
    <property type="protein sequence ID" value="ESK80782.1"/>
    <property type="molecule type" value="Genomic_DNA"/>
</dbReference>
<keyword evidence="2" id="KW-1185">Reference proteome</keyword>
<dbReference type="AlphaFoldDB" id="V2WGS8"/>
<gene>
    <name evidence="1" type="ORF">Moror_8510</name>
</gene>
<accession>V2WGS8</accession>
<dbReference type="KEGG" id="mrr:Moror_8510"/>
<dbReference type="HOGENOM" id="CLU_1133847_0_0_1"/>
<organism evidence="1 2">
    <name type="scientific">Moniliophthora roreri (strain MCA 2997)</name>
    <name type="common">Cocoa frosty pod rot fungus</name>
    <name type="synonym">Crinipellis roreri</name>
    <dbReference type="NCBI Taxonomy" id="1381753"/>
    <lineage>
        <taxon>Eukaryota</taxon>
        <taxon>Fungi</taxon>
        <taxon>Dikarya</taxon>
        <taxon>Basidiomycota</taxon>
        <taxon>Agaricomycotina</taxon>
        <taxon>Agaricomycetes</taxon>
        <taxon>Agaricomycetidae</taxon>
        <taxon>Agaricales</taxon>
        <taxon>Marasmiineae</taxon>
        <taxon>Marasmiaceae</taxon>
        <taxon>Moniliophthora</taxon>
    </lineage>
</organism>
<reference evidence="1 2" key="1">
    <citation type="journal article" date="2014" name="BMC Genomics">
        <title>Genome and secretome analysis of the hemibiotrophic fungal pathogen, Moniliophthora roreri, which causes frosty pod rot disease of cacao: mechanisms of the biotrophic and necrotrophic phases.</title>
        <authorList>
            <person name="Meinhardt L.W."/>
            <person name="Costa G.G.L."/>
            <person name="Thomazella D.P.T."/>
            <person name="Teixeira P.J.P.L."/>
            <person name="Carazzolle M.F."/>
            <person name="Schuster S.C."/>
            <person name="Carlson J.E."/>
            <person name="Guiltinan M.J."/>
            <person name="Mieczkowski P."/>
            <person name="Farmer A."/>
            <person name="Ramaraj T."/>
            <person name="Crozier J."/>
            <person name="Davis R.E."/>
            <person name="Shao J."/>
            <person name="Melnick R.L."/>
            <person name="Pereira G.A.G."/>
            <person name="Bailey B.A."/>
        </authorList>
    </citation>
    <scope>NUCLEOTIDE SEQUENCE [LARGE SCALE GENOMIC DNA]</scope>
    <source>
        <strain evidence="1 2">MCA 2997</strain>
    </source>
</reference>